<name>A0A7X2NRE1_9FIRM</name>
<gene>
    <name evidence="1" type="ORF">FYJ51_04515</name>
</gene>
<dbReference type="AlphaFoldDB" id="A0A7X2NRE1"/>
<comment type="caution">
    <text evidence="1">The sequence shown here is derived from an EMBL/GenBank/DDBJ whole genome shotgun (WGS) entry which is preliminary data.</text>
</comment>
<proteinExistence type="predicted"/>
<organism evidence="1 2">
    <name type="scientific">Stecheria intestinalis</name>
    <dbReference type="NCBI Taxonomy" id="2606630"/>
    <lineage>
        <taxon>Bacteria</taxon>
        <taxon>Bacillati</taxon>
        <taxon>Bacillota</taxon>
        <taxon>Erysipelotrichia</taxon>
        <taxon>Erysipelotrichales</taxon>
        <taxon>Erysipelotrichaceae</taxon>
        <taxon>Stecheria</taxon>
    </lineage>
</organism>
<dbReference type="Gene3D" id="3.90.550.10">
    <property type="entry name" value="Spore Coat Polysaccharide Biosynthesis Protein SpsA, Chain A"/>
    <property type="match status" value="1"/>
</dbReference>
<dbReference type="Proteomes" id="UP000461880">
    <property type="component" value="Unassembled WGS sequence"/>
</dbReference>
<reference evidence="1 2" key="1">
    <citation type="submission" date="2019-08" db="EMBL/GenBank/DDBJ databases">
        <title>In-depth cultivation of the pig gut microbiome towards novel bacterial diversity and tailored functional studies.</title>
        <authorList>
            <person name="Wylensek D."/>
            <person name="Hitch T.C.A."/>
            <person name="Clavel T."/>
        </authorList>
    </citation>
    <scope>NUCLEOTIDE SEQUENCE [LARGE SCALE GENOMIC DNA]</scope>
    <source>
        <strain evidence="1 2">Oil+RF-744-GAM-WT-6</strain>
    </source>
</reference>
<dbReference type="SUPFAM" id="SSF53448">
    <property type="entry name" value="Nucleotide-diphospho-sugar transferases"/>
    <property type="match status" value="1"/>
</dbReference>
<protein>
    <submittedName>
        <fullName evidence="1">Uncharacterized protein</fullName>
    </submittedName>
</protein>
<sequence>MKPYGIDVPVKLNIWIRPECQKRQFEIISQVKPSILFLESDGGRNEDEWNKIYQNREYVESHIDWDCQIYKLYHDRNEGLYSTAKEEYEIIWSKVDYCILLEDDILPDVTYFRFCKELFEKYKDDYRVSAISGLNLQGTYERASSDWFFSRKLAVSGMGMWKRTFEEFYNRDFGKDPYVMSLLKEETKKNDDFQKKILGYADSEYYEGHIAFTEFFVEFSAYGQHQLIVVPKRNLIRNIGYGEGSAHAAGLQRMPKAIRNTFDMETYPMQFPMKEPEYMIPDPYYEKAFDRIMGRNDKLLQASRWIQYKWLYLKNGGNLIDGVKKVIRRHQNSNHEYES</sequence>
<dbReference type="RefSeq" id="WP_154503773.1">
    <property type="nucleotide sequence ID" value="NZ_VUMN01000007.1"/>
</dbReference>
<dbReference type="InterPro" id="IPR029044">
    <property type="entry name" value="Nucleotide-diphossugar_trans"/>
</dbReference>
<accession>A0A7X2NRE1</accession>
<evidence type="ECO:0000313" key="2">
    <source>
        <dbReference type="Proteomes" id="UP000461880"/>
    </source>
</evidence>
<evidence type="ECO:0000313" key="1">
    <source>
        <dbReference type="EMBL" id="MSS58165.1"/>
    </source>
</evidence>
<keyword evidence="2" id="KW-1185">Reference proteome</keyword>
<dbReference type="EMBL" id="VUMN01000007">
    <property type="protein sequence ID" value="MSS58165.1"/>
    <property type="molecule type" value="Genomic_DNA"/>
</dbReference>